<dbReference type="Proteomes" id="UP000011511">
    <property type="component" value="Unassembled WGS sequence"/>
</dbReference>
<keyword evidence="2" id="KW-1185">Reference proteome</keyword>
<evidence type="ECO:0000313" key="1">
    <source>
        <dbReference type="EMBL" id="ELY83693.1"/>
    </source>
</evidence>
<evidence type="ECO:0000313" key="2">
    <source>
        <dbReference type="Proteomes" id="UP000011511"/>
    </source>
</evidence>
<reference evidence="1 2" key="1">
    <citation type="journal article" date="2014" name="PLoS Genet.">
        <title>Phylogenetically driven sequencing of extremely halophilic archaea reveals strategies for static and dynamic osmo-response.</title>
        <authorList>
            <person name="Becker E.A."/>
            <person name="Seitzer P.M."/>
            <person name="Tritt A."/>
            <person name="Larsen D."/>
            <person name="Krusor M."/>
            <person name="Yao A.I."/>
            <person name="Wu D."/>
            <person name="Madern D."/>
            <person name="Eisen J.A."/>
            <person name="Darling A.E."/>
            <person name="Facciotti M.T."/>
        </authorList>
    </citation>
    <scope>NUCLEOTIDE SEQUENCE [LARGE SCALE GENOMIC DNA]</scope>
    <source>
        <strain evidence="1 2">JCM 12890</strain>
    </source>
</reference>
<organism evidence="1 2">
    <name type="scientific">Natrinema altunense (strain JCM 12890 / CGMCC 1.3731 / AJ2)</name>
    <dbReference type="NCBI Taxonomy" id="1227494"/>
    <lineage>
        <taxon>Archaea</taxon>
        <taxon>Methanobacteriati</taxon>
        <taxon>Methanobacteriota</taxon>
        <taxon>Stenosarchaea group</taxon>
        <taxon>Halobacteria</taxon>
        <taxon>Halobacteriales</taxon>
        <taxon>Natrialbaceae</taxon>
        <taxon>Natrinema</taxon>
    </lineage>
</organism>
<gene>
    <name evidence="1" type="ORF">C485_18112</name>
</gene>
<proteinExistence type="predicted"/>
<comment type="caution">
    <text evidence="1">The sequence shown here is derived from an EMBL/GenBank/DDBJ whole genome shotgun (WGS) entry which is preliminary data.</text>
</comment>
<name>L9ZES4_NATA2</name>
<dbReference type="AlphaFoldDB" id="L9ZES4"/>
<sequence length="120" mass="13837">MIESEENSSNTGYIILDENALISWFDRWIATRPTIGNHSDLFKIVFPGSIYILDVLRLLNIAFQSKSERFPDRLVNNLPNAIHSLIVQIKEYYERTIIAALASFGLDHSWNVVVLIRYNP</sequence>
<accession>L9ZES4</accession>
<protein>
    <submittedName>
        <fullName evidence="1">Uncharacterized protein</fullName>
    </submittedName>
</protein>
<dbReference type="EMBL" id="AOIK01000043">
    <property type="protein sequence ID" value="ELY83693.1"/>
    <property type="molecule type" value="Genomic_DNA"/>
</dbReference>